<accession>F0WME8</accession>
<name>F0WME8_9STRA</name>
<reference evidence="2" key="1">
    <citation type="journal article" date="2011" name="PLoS Biol.">
        <title>Gene gain and loss during evolution of obligate parasitism in the white rust pathogen of Arabidopsis thaliana.</title>
        <authorList>
            <person name="Kemen E."/>
            <person name="Gardiner A."/>
            <person name="Schultz-Larsen T."/>
            <person name="Kemen A.C."/>
            <person name="Balmuth A.L."/>
            <person name="Robert-Seilaniantz A."/>
            <person name="Bailey K."/>
            <person name="Holub E."/>
            <person name="Studholme D.J."/>
            <person name="Maclean D."/>
            <person name="Jones J.D."/>
        </authorList>
    </citation>
    <scope>NUCLEOTIDE SEQUENCE</scope>
</reference>
<organism evidence="2">
    <name type="scientific">Albugo laibachii Nc14</name>
    <dbReference type="NCBI Taxonomy" id="890382"/>
    <lineage>
        <taxon>Eukaryota</taxon>
        <taxon>Sar</taxon>
        <taxon>Stramenopiles</taxon>
        <taxon>Oomycota</taxon>
        <taxon>Peronosporomycetes</taxon>
        <taxon>Albuginales</taxon>
        <taxon>Albuginaceae</taxon>
        <taxon>Albugo</taxon>
    </lineage>
</organism>
<evidence type="ECO:0000313" key="2">
    <source>
        <dbReference type="EMBL" id="CCA22480.1"/>
    </source>
</evidence>
<evidence type="ECO:0000256" key="1">
    <source>
        <dbReference type="SAM" id="MobiDB-lite"/>
    </source>
</evidence>
<proteinExistence type="predicted"/>
<dbReference type="HOGENOM" id="CLU_1411116_0_0_1"/>
<protein>
    <submittedName>
        <fullName evidence="2">AlNc14C156G7645 protein</fullName>
    </submittedName>
</protein>
<dbReference type="AlphaFoldDB" id="F0WME8"/>
<feature type="region of interest" description="Disordered" evidence="1">
    <location>
        <begin position="162"/>
        <end position="193"/>
    </location>
</feature>
<feature type="compositionally biased region" description="Polar residues" evidence="1">
    <location>
        <begin position="171"/>
        <end position="183"/>
    </location>
</feature>
<gene>
    <name evidence="2" type="primary">AlNc14C156G7645</name>
    <name evidence="2" type="ORF">ALNC14_086230</name>
</gene>
<dbReference type="EMBL" id="FR824201">
    <property type="protein sequence ID" value="CCA22480.1"/>
    <property type="molecule type" value="Genomic_DNA"/>
</dbReference>
<sequence>MLSFFISDYKQKKRRDHSGKSRFQHLALNNGFAIQDGTKDDHKGCLLNWRRNSDFTYWFPSGDDFPNIDSIVKFTWSSGQSNVAYLQIIADSDHSIDAEQLKMLNAIFMSEDINNRERPIYIAVCPDPKTCESFKLKPTAQVRAVRKVCSLFVAYPPNPNSPIPRDRLSMGITSLPPQGSRSQHSLRKRQRPL</sequence>
<feature type="compositionally biased region" description="Basic residues" evidence="1">
    <location>
        <begin position="184"/>
        <end position="193"/>
    </location>
</feature>
<reference evidence="2" key="2">
    <citation type="submission" date="2011-02" db="EMBL/GenBank/DDBJ databases">
        <authorList>
            <person name="MacLean D."/>
        </authorList>
    </citation>
    <scope>NUCLEOTIDE SEQUENCE</scope>
</reference>